<dbReference type="AlphaFoldDB" id="A0A183TBH6"/>
<dbReference type="WBParaSite" id="SSLN_0001434801-mRNA-1">
    <property type="protein sequence ID" value="SSLN_0001434801-mRNA-1"/>
    <property type="gene ID" value="SSLN_0001434801"/>
</dbReference>
<gene>
    <name evidence="1" type="ORF">SSLN_LOCUS13824</name>
</gene>
<keyword evidence="2" id="KW-1185">Reference proteome</keyword>
<accession>A0A183TBH6</accession>
<reference evidence="1 2" key="2">
    <citation type="submission" date="2018-11" db="EMBL/GenBank/DDBJ databases">
        <authorList>
            <consortium name="Pathogen Informatics"/>
        </authorList>
    </citation>
    <scope>NUCLEOTIDE SEQUENCE [LARGE SCALE GENOMIC DNA]</scope>
    <source>
        <strain evidence="1 2">NST_G2</strain>
    </source>
</reference>
<dbReference type="EMBL" id="UYSU01038400">
    <property type="protein sequence ID" value="VDM00210.1"/>
    <property type="molecule type" value="Genomic_DNA"/>
</dbReference>
<sequence>MLMSFTAQGLQSWIADSNCGRTNVPKTLAKQSVVKAAKARLTSGDPFGLIDCCTYLRGSSPRLSILGEVLPGRRVDLKLLPRFLQGVLIASFLTFLSVSTRSDISVENSFGKSLVVHSHQVASTSQLHLPQHGVDAEDSGSLQDFHVQDPLWPSQLQYSAEAAEMEVIQIPGLVRVDGSGFRSVKECLQDDGLVHF</sequence>
<name>A0A183TBH6_SCHSO</name>
<reference evidence="3" key="1">
    <citation type="submission" date="2016-06" db="UniProtKB">
        <authorList>
            <consortium name="WormBaseParasite"/>
        </authorList>
    </citation>
    <scope>IDENTIFICATION</scope>
</reference>
<evidence type="ECO:0000313" key="2">
    <source>
        <dbReference type="Proteomes" id="UP000275846"/>
    </source>
</evidence>
<dbReference type="Proteomes" id="UP000275846">
    <property type="component" value="Unassembled WGS sequence"/>
</dbReference>
<dbReference type="OrthoDB" id="6321248at2759"/>
<protein>
    <submittedName>
        <fullName evidence="3">Plug domain-containing protein</fullName>
    </submittedName>
</protein>
<evidence type="ECO:0000313" key="1">
    <source>
        <dbReference type="EMBL" id="VDM00210.1"/>
    </source>
</evidence>
<evidence type="ECO:0000313" key="3">
    <source>
        <dbReference type="WBParaSite" id="SSLN_0001434801-mRNA-1"/>
    </source>
</evidence>
<organism evidence="3">
    <name type="scientific">Schistocephalus solidus</name>
    <name type="common">Tapeworm</name>
    <dbReference type="NCBI Taxonomy" id="70667"/>
    <lineage>
        <taxon>Eukaryota</taxon>
        <taxon>Metazoa</taxon>
        <taxon>Spiralia</taxon>
        <taxon>Lophotrochozoa</taxon>
        <taxon>Platyhelminthes</taxon>
        <taxon>Cestoda</taxon>
        <taxon>Eucestoda</taxon>
        <taxon>Diphyllobothriidea</taxon>
        <taxon>Diphyllobothriidae</taxon>
        <taxon>Schistocephalus</taxon>
    </lineage>
</organism>
<proteinExistence type="predicted"/>